<dbReference type="Proteomes" id="UP000199036">
    <property type="component" value="Unassembled WGS sequence"/>
</dbReference>
<dbReference type="STRING" id="913024.SAMN05421741_1761"/>
<organism evidence="1 2">
    <name type="scientific">Paenimyroides ummariense</name>
    <dbReference type="NCBI Taxonomy" id="913024"/>
    <lineage>
        <taxon>Bacteria</taxon>
        <taxon>Pseudomonadati</taxon>
        <taxon>Bacteroidota</taxon>
        <taxon>Flavobacteriia</taxon>
        <taxon>Flavobacteriales</taxon>
        <taxon>Flavobacteriaceae</taxon>
        <taxon>Paenimyroides</taxon>
    </lineage>
</organism>
<evidence type="ECO:0000313" key="2">
    <source>
        <dbReference type="Proteomes" id="UP000199036"/>
    </source>
</evidence>
<dbReference type="AlphaFoldDB" id="A0A1I5H2G7"/>
<proteinExistence type="predicted"/>
<gene>
    <name evidence="1" type="ORF">SAMN05421741_1761</name>
</gene>
<evidence type="ECO:0000313" key="1">
    <source>
        <dbReference type="EMBL" id="SFO42484.1"/>
    </source>
</evidence>
<accession>A0A1I5H2G7</accession>
<evidence type="ECO:0008006" key="3">
    <source>
        <dbReference type="Google" id="ProtNLM"/>
    </source>
</evidence>
<reference evidence="2" key="1">
    <citation type="submission" date="2016-10" db="EMBL/GenBank/DDBJ databases">
        <authorList>
            <person name="Varghese N."/>
            <person name="Submissions S."/>
        </authorList>
    </citation>
    <scope>NUCLEOTIDE SEQUENCE [LARGE SCALE GENOMIC DNA]</scope>
    <source>
        <strain evidence="2">DS-12</strain>
    </source>
</reference>
<dbReference type="EMBL" id="FOVI01000076">
    <property type="protein sequence ID" value="SFO42484.1"/>
    <property type="molecule type" value="Genomic_DNA"/>
</dbReference>
<protein>
    <recommendedName>
        <fullName evidence="3">Gliding motility-associated C-terminal domain-containing protein</fullName>
    </recommendedName>
</protein>
<sequence length="57" mass="6576">DSNGNVFRGYAQGNAIVNQGEKLPTGTYYYVVEYLYDRDGENQWVKKVGYLHLENND</sequence>
<feature type="non-terminal residue" evidence="1">
    <location>
        <position position="1"/>
    </location>
</feature>
<keyword evidence="2" id="KW-1185">Reference proteome</keyword>
<name>A0A1I5H2G7_9FLAO</name>